<protein>
    <recommendedName>
        <fullName evidence="4 13">Pyruvate kinase</fullName>
        <ecNumber evidence="4 13">2.7.1.40</ecNumber>
    </recommendedName>
</protein>
<dbReference type="NCBIfam" id="NF004978">
    <property type="entry name" value="PRK06354.1"/>
    <property type="match status" value="1"/>
</dbReference>
<dbReference type="GO" id="GO:0005524">
    <property type="term" value="F:ATP binding"/>
    <property type="evidence" value="ECO:0007669"/>
    <property type="project" value="UniProtKB-KW"/>
</dbReference>
<dbReference type="InterPro" id="IPR040442">
    <property type="entry name" value="Pyrv_kinase-like_dom_sf"/>
</dbReference>
<dbReference type="EMBL" id="HBIJ01003653">
    <property type="protein sequence ID" value="CAE0361843.1"/>
    <property type="molecule type" value="Transcribed_RNA"/>
</dbReference>
<organism evidence="16">
    <name type="scientific">Aureoumbra lagunensis</name>
    <dbReference type="NCBI Taxonomy" id="44058"/>
    <lineage>
        <taxon>Eukaryota</taxon>
        <taxon>Sar</taxon>
        <taxon>Stramenopiles</taxon>
        <taxon>Ochrophyta</taxon>
        <taxon>Pelagophyceae</taxon>
        <taxon>Pelagomonadales</taxon>
        <taxon>Aureoumbra</taxon>
    </lineage>
</organism>
<dbReference type="InterPro" id="IPR015793">
    <property type="entry name" value="Pyrv_Knase_brl"/>
</dbReference>
<dbReference type="NCBIfam" id="NF004491">
    <property type="entry name" value="PRK05826.1"/>
    <property type="match status" value="1"/>
</dbReference>
<evidence type="ECO:0000256" key="5">
    <source>
        <dbReference type="ARBA" id="ARBA00022679"/>
    </source>
</evidence>
<evidence type="ECO:0000313" key="16">
    <source>
        <dbReference type="EMBL" id="CAE0361843.1"/>
    </source>
</evidence>
<dbReference type="GO" id="GO:0016301">
    <property type="term" value="F:kinase activity"/>
    <property type="evidence" value="ECO:0007669"/>
    <property type="project" value="UniProtKB-KW"/>
</dbReference>
<comment type="pathway">
    <text evidence="2 13">Carbohydrate degradation; glycolysis; pyruvate from D-glyceraldehyde 3-phosphate: step 5/5.</text>
</comment>
<dbReference type="InterPro" id="IPR036918">
    <property type="entry name" value="Pyrv_Knase_C_sf"/>
</dbReference>
<keyword evidence="8 13" id="KW-0418">Kinase</keyword>
<evidence type="ECO:0000256" key="10">
    <source>
        <dbReference type="ARBA" id="ARBA00022842"/>
    </source>
</evidence>
<evidence type="ECO:0000259" key="14">
    <source>
        <dbReference type="Pfam" id="PF00224"/>
    </source>
</evidence>
<gene>
    <name evidence="16" type="ORF">ALAG00032_LOCUS2576</name>
</gene>
<dbReference type="PANTHER" id="PTHR11817">
    <property type="entry name" value="PYRUVATE KINASE"/>
    <property type="match status" value="1"/>
</dbReference>
<accession>A0A7S3JT68</accession>
<dbReference type="SUPFAM" id="SSF51621">
    <property type="entry name" value="Phosphoenolpyruvate/pyruvate domain"/>
    <property type="match status" value="1"/>
</dbReference>
<evidence type="ECO:0000256" key="8">
    <source>
        <dbReference type="ARBA" id="ARBA00022777"/>
    </source>
</evidence>
<dbReference type="PRINTS" id="PR01050">
    <property type="entry name" value="PYRUVTKNASE"/>
</dbReference>
<dbReference type="Pfam" id="PF00224">
    <property type="entry name" value="PK"/>
    <property type="match status" value="1"/>
</dbReference>
<dbReference type="FunFam" id="2.40.33.10:FF:000001">
    <property type="entry name" value="Pyruvate kinase"/>
    <property type="match status" value="1"/>
</dbReference>
<reference evidence="16" key="1">
    <citation type="submission" date="2021-01" db="EMBL/GenBank/DDBJ databases">
        <authorList>
            <person name="Corre E."/>
            <person name="Pelletier E."/>
            <person name="Niang G."/>
            <person name="Scheremetjew M."/>
            <person name="Finn R."/>
            <person name="Kale V."/>
            <person name="Holt S."/>
            <person name="Cochrane G."/>
            <person name="Meng A."/>
            <person name="Brown T."/>
            <person name="Cohen L."/>
        </authorList>
    </citation>
    <scope>NUCLEOTIDE SEQUENCE</scope>
    <source>
        <strain evidence="16">CCMP1510</strain>
    </source>
</reference>
<dbReference type="GO" id="GO:0030955">
    <property type="term" value="F:potassium ion binding"/>
    <property type="evidence" value="ECO:0007669"/>
    <property type="project" value="InterPro"/>
</dbReference>
<dbReference type="InterPro" id="IPR011037">
    <property type="entry name" value="Pyrv_Knase-like_insert_dom_sf"/>
</dbReference>
<comment type="catalytic activity">
    <reaction evidence="13">
        <text>pyruvate + ATP = phosphoenolpyruvate + ADP + H(+)</text>
        <dbReference type="Rhea" id="RHEA:18157"/>
        <dbReference type="ChEBI" id="CHEBI:15361"/>
        <dbReference type="ChEBI" id="CHEBI:15378"/>
        <dbReference type="ChEBI" id="CHEBI:30616"/>
        <dbReference type="ChEBI" id="CHEBI:58702"/>
        <dbReference type="ChEBI" id="CHEBI:456216"/>
        <dbReference type="EC" id="2.7.1.40"/>
    </reaction>
</comment>
<evidence type="ECO:0000256" key="3">
    <source>
        <dbReference type="ARBA" id="ARBA00008663"/>
    </source>
</evidence>
<feature type="domain" description="Pyruvate kinase barrel" evidence="14">
    <location>
        <begin position="55"/>
        <end position="386"/>
    </location>
</feature>
<evidence type="ECO:0000256" key="12">
    <source>
        <dbReference type="ARBA" id="ARBA00023317"/>
    </source>
</evidence>
<evidence type="ECO:0000256" key="9">
    <source>
        <dbReference type="ARBA" id="ARBA00022840"/>
    </source>
</evidence>
<evidence type="ECO:0000256" key="13">
    <source>
        <dbReference type="RuleBase" id="RU000504"/>
    </source>
</evidence>
<dbReference type="InterPro" id="IPR015806">
    <property type="entry name" value="Pyrv_Knase_insert_dom_sf"/>
</dbReference>
<dbReference type="GO" id="GO:0000287">
    <property type="term" value="F:magnesium ion binding"/>
    <property type="evidence" value="ECO:0007669"/>
    <property type="project" value="InterPro"/>
</dbReference>
<dbReference type="SUPFAM" id="SSF50800">
    <property type="entry name" value="PK beta-barrel domain-like"/>
    <property type="match status" value="1"/>
</dbReference>
<keyword evidence="5 13" id="KW-0808">Transferase</keyword>
<dbReference type="Gene3D" id="3.20.20.60">
    <property type="entry name" value="Phosphoenolpyruvate-binding domains"/>
    <property type="match status" value="1"/>
</dbReference>
<dbReference type="AlphaFoldDB" id="A0A7S3JT68"/>
<evidence type="ECO:0000256" key="1">
    <source>
        <dbReference type="ARBA" id="ARBA00001958"/>
    </source>
</evidence>
<dbReference type="EC" id="2.7.1.40" evidence="4 13"/>
<comment type="cofactor">
    <cofactor evidence="1">
        <name>K(+)</name>
        <dbReference type="ChEBI" id="CHEBI:29103"/>
    </cofactor>
</comment>
<dbReference type="InterPro" id="IPR015795">
    <property type="entry name" value="Pyrv_Knase_C"/>
</dbReference>
<sequence length="568" mass="62293">MYLVLCLIQSVVWGLQMSPVNRMNVQKLIIRRVIATTSEETSQKIDKELKERWSKSTKQVATLGPASSTNEMLEALFLAGADVFRLNFSHGKHEEKRELVEKIRKVEKKHGRPIAILADLQGPKLRVGVFANDEKVFLDKGQKFRFDLDETPGDNRRVQLPHPEIIATLSLGDTLLIDDGKLRMTVCASGDEFVETFVQVGGYISNRKGVNTPSVVLPISPLTPKDRADLEFALTLGIDWVALSFVQRPEDIEELQQFVNQNLPTNDPSIKAPNLMAKLEKPAAVNDPNILRRIVELCDGIMVARGDLGVEMQPEDVPILQKQIVAECRKQGTPCVVATQMLESMIDSPTPTRAECSDIATALYDGADGVMLSAESAAGSYPIESVTMQRRVITRVESDPLYREKQTLDFERAIPQKTATDAITLAARQIVDTVQAKCLCIFTERGTTVLRAAKHRPPTPIVALTPSPPTARALALVWGVYGKVMPLNDDVQANAVLSDDVLADVTDAAKRLGYLVEPNDLAVITAGLPLGTPGAANVIRVVPALGPEQWPQELCFPEQEECGPDDAA</sequence>
<dbReference type="SUPFAM" id="SSF52935">
    <property type="entry name" value="PK C-terminal domain-like"/>
    <property type="match status" value="1"/>
</dbReference>
<evidence type="ECO:0000256" key="4">
    <source>
        <dbReference type="ARBA" id="ARBA00012142"/>
    </source>
</evidence>
<keyword evidence="7" id="KW-0547">Nucleotide-binding</keyword>
<dbReference type="InterPro" id="IPR015813">
    <property type="entry name" value="Pyrv/PenolPyrv_kinase-like_dom"/>
</dbReference>
<feature type="domain" description="Pyruvate kinase C-terminal" evidence="15">
    <location>
        <begin position="421"/>
        <end position="542"/>
    </location>
</feature>
<comment type="similarity">
    <text evidence="3 13">Belongs to the pyruvate kinase family.</text>
</comment>
<dbReference type="NCBIfam" id="TIGR01064">
    <property type="entry name" value="pyruv_kin"/>
    <property type="match status" value="1"/>
</dbReference>
<keyword evidence="10 13" id="KW-0460">Magnesium</keyword>
<dbReference type="Pfam" id="PF02887">
    <property type="entry name" value="PK_C"/>
    <property type="match status" value="1"/>
</dbReference>
<evidence type="ECO:0000256" key="11">
    <source>
        <dbReference type="ARBA" id="ARBA00023152"/>
    </source>
</evidence>
<dbReference type="Gene3D" id="3.40.1380.20">
    <property type="entry name" value="Pyruvate kinase, C-terminal domain"/>
    <property type="match status" value="1"/>
</dbReference>
<evidence type="ECO:0000256" key="6">
    <source>
        <dbReference type="ARBA" id="ARBA00022723"/>
    </source>
</evidence>
<dbReference type="GO" id="GO:0004743">
    <property type="term" value="F:pyruvate kinase activity"/>
    <property type="evidence" value="ECO:0007669"/>
    <property type="project" value="UniProtKB-EC"/>
</dbReference>
<keyword evidence="11 13" id="KW-0324">Glycolysis</keyword>
<keyword evidence="6" id="KW-0479">Metal-binding</keyword>
<keyword evidence="9" id="KW-0067">ATP-binding</keyword>
<evidence type="ECO:0000259" key="15">
    <source>
        <dbReference type="Pfam" id="PF02887"/>
    </source>
</evidence>
<proteinExistence type="inferred from homology"/>
<name>A0A7S3JT68_9STRA</name>
<keyword evidence="12" id="KW-0670">Pyruvate</keyword>
<evidence type="ECO:0000256" key="2">
    <source>
        <dbReference type="ARBA" id="ARBA00004997"/>
    </source>
</evidence>
<dbReference type="InterPro" id="IPR001697">
    <property type="entry name" value="Pyr_Knase"/>
</dbReference>
<dbReference type="UniPathway" id="UPA00109">
    <property type="reaction ID" value="UER00188"/>
</dbReference>
<evidence type="ECO:0000256" key="7">
    <source>
        <dbReference type="ARBA" id="ARBA00022741"/>
    </source>
</evidence>
<dbReference type="Gene3D" id="2.40.33.10">
    <property type="entry name" value="PK beta-barrel domain-like"/>
    <property type="match status" value="1"/>
</dbReference>